<dbReference type="Proteomes" id="UP000287547">
    <property type="component" value="Unassembled WGS sequence"/>
</dbReference>
<name>A0A428Y8E3_KIBAR</name>
<evidence type="ECO:0000256" key="1">
    <source>
        <dbReference type="SAM" id="MobiDB-lite"/>
    </source>
</evidence>
<feature type="region of interest" description="Disordered" evidence="1">
    <location>
        <begin position="1"/>
        <end position="26"/>
    </location>
</feature>
<dbReference type="AlphaFoldDB" id="A0A428Y8E3"/>
<evidence type="ECO:0000313" key="2">
    <source>
        <dbReference type="EMBL" id="RSM63862.1"/>
    </source>
</evidence>
<proteinExistence type="predicted"/>
<sequence length="91" mass="10022">MIGRGRRPRSGRVVTDRRPSQHGRFATTYLEQRNGRHNEIYWSQFVSRSPTVDQTLNSDNPVGAETPSVLVTPPGGTGGGCRQSPFRVGGR</sequence>
<accession>A0A428Y8E3</accession>
<feature type="compositionally biased region" description="Basic residues" evidence="1">
    <location>
        <begin position="1"/>
        <end position="10"/>
    </location>
</feature>
<feature type="region of interest" description="Disordered" evidence="1">
    <location>
        <begin position="58"/>
        <end position="91"/>
    </location>
</feature>
<evidence type="ECO:0000313" key="3">
    <source>
        <dbReference type="Proteomes" id="UP000287547"/>
    </source>
</evidence>
<organism evidence="2 3">
    <name type="scientific">Kibdelosporangium aridum</name>
    <dbReference type="NCBI Taxonomy" id="2030"/>
    <lineage>
        <taxon>Bacteria</taxon>
        <taxon>Bacillati</taxon>
        <taxon>Actinomycetota</taxon>
        <taxon>Actinomycetes</taxon>
        <taxon>Pseudonocardiales</taxon>
        <taxon>Pseudonocardiaceae</taxon>
        <taxon>Kibdelosporangium</taxon>
    </lineage>
</organism>
<comment type="caution">
    <text evidence="2">The sequence shown here is derived from an EMBL/GenBank/DDBJ whole genome shotgun (WGS) entry which is preliminary data.</text>
</comment>
<protein>
    <submittedName>
        <fullName evidence="2">Uncharacterized protein</fullName>
    </submittedName>
</protein>
<dbReference type="EMBL" id="QHKI01000103">
    <property type="protein sequence ID" value="RSM63862.1"/>
    <property type="molecule type" value="Genomic_DNA"/>
</dbReference>
<gene>
    <name evidence="2" type="ORF">DMH04_52300</name>
</gene>
<reference evidence="2 3" key="1">
    <citation type="submission" date="2018-05" db="EMBL/GenBank/DDBJ databases">
        <title>Evolution of GPA BGCs.</title>
        <authorList>
            <person name="Waglechner N."/>
            <person name="Wright G.D."/>
        </authorList>
    </citation>
    <scope>NUCLEOTIDE SEQUENCE [LARGE SCALE GENOMIC DNA]</scope>
    <source>
        <strain evidence="2 3">A82846</strain>
    </source>
</reference>